<evidence type="ECO:0008006" key="8">
    <source>
        <dbReference type="Google" id="ProtNLM"/>
    </source>
</evidence>
<evidence type="ECO:0000256" key="3">
    <source>
        <dbReference type="ARBA" id="ARBA00022989"/>
    </source>
</evidence>
<dbReference type="GO" id="GO:0005886">
    <property type="term" value="C:plasma membrane"/>
    <property type="evidence" value="ECO:0007669"/>
    <property type="project" value="TreeGrafter"/>
</dbReference>
<evidence type="ECO:0000256" key="5">
    <source>
        <dbReference type="SAM" id="Phobius"/>
    </source>
</evidence>
<evidence type="ECO:0000256" key="4">
    <source>
        <dbReference type="ARBA" id="ARBA00023136"/>
    </source>
</evidence>
<feature type="transmembrane region" description="Helical" evidence="5">
    <location>
        <begin position="87"/>
        <end position="107"/>
    </location>
</feature>
<feature type="transmembrane region" description="Helical" evidence="5">
    <location>
        <begin position="202"/>
        <end position="221"/>
    </location>
</feature>
<keyword evidence="3 5" id="KW-1133">Transmembrane helix</keyword>
<dbReference type="EMBL" id="LIAE01006565">
    <property type="protein sequence ID" value="PAV87523.1"/>
    <property type="molecule type" value="Genomic_DNA"/>
</dbReference>
<accession>A0A2A2LMR3</accession>
<dbReference type="PANTHER" id="PTHR11040:SF76">
    <property type="entry name" value="ZINC TRANSPORTER ZIP3"/>
    <property type="match status" value="1"/>
</dbReference>
<feature type="transmembrane region" description="Helical" evidence="5">
    <location>
        <begin position="44"/>
        <end position="67"/>
    </location>
</feature>
<dbReference type="STRING" id="2018661.A0A2A2LMR3"/>
<sequence length="323" mass="35906">MNNTLLKSILLGVMVIVTMVSGLLPVKLISWLKTTAKVHTGRAALIISLISCFAGGVFLSVCMLDMLPDSLEAWEGAKNDTGFDSDYPFVQLFALSGFFFVYLIEILSDHVCGGHKEIHEMQVSVVRENSADEDMHHGPRSRFATEGNIFSSEGNLVLDKKFESELNPEEQPFTKSLTLILAFLLHVGLECFAFGIQEDVISITSLFFGIIIHKFIVTFSIGMKLAQNHPRRWWIPVILISIVAAVNAIGGSIGIIIEDVNINQTGRDVSTSVLMSLSLGTFFYITFFEILAPEFFNHRNQFLKYLATLIGFIVIALQMIFAD</sequence>
<dbReference type="OrthoDB" id="448280at2759"/>
<feature type="transmembrane region" description="Helical" evidence="5">
    <location>
        <begin position="233"/>
        <end position="257"/>
    </location>
</feature>
<dbReference type="Pfam" id="PF02535">
    <property type="entry name" value="Zip"/>
    <property type="match status" value="1"/>
</dbReference>
<comment type="subcellular location">
    <subcellularLocation>
        <location evidence="1">Membrane</location>
        <topology evidence="1">Multi-pass membrane protein</topology>
    </subcellularLocation>
</comment>
<evidence type="ECO:0000256" key="1">
    <source>
        <dbReference type="ARBA" id="ARBA00004141"/>
    </source>
</evidence>
<feature type="transmembrane region" description="Helical" evidence="5">
    <location>
        <begin position="177"/>
        <end position="196"/>
    </location>
</feature>
<reference evidence="6 7" key="1">
    <citation type="journal article" date="2017" name="Curr. Biol.">
        <title>Genome architecture and evolution of a unichromosomal asexual nematode.</title>
        <authorList>
            <person name="Fradin H."/>
            <person name="Zegar C."/>
            <person name="Gutwein M."/>
            <person name="Lucas J."/>
            <person name="Kovtun M."/>
            <person name="Corcoran D."/>
            <person name="Baugh L.R."/>
            <person name="Kiontke K."/>
            <person name="Gunsalus K."/>
            <person name="Fitch D.H."/>
            <person name="Piano F."/>
        </authorList>
    </citation>
    <scope>NUCLEOTIDE SEQUENCE [LARGE SCALE GENOMIC DNA]</scope>
    <source>
        <strain evidence="6">PF1309</strain>
    </source>
</reference>
<dbReference type="InterPro" id="IPR003689">
    <property type="entry name" value="ZIP"/>
</dbReference>
<feature type="transmembrane region" description="Helical" evidence="5">
    <location>
        <begin position="269"/>
        <end position="290"/>
    </location>
</feature>
<dbReference type="AlphaFoldDB" id="A0A2A2LMR3"/>
<dbReference type="GO" id="GO:0005385">
    <property type="term" value="F:zinc ion transmembrane transporter activity"/>
    <property type="evidence" value="ECO:0007669"/>
    <property type="project" value="TreeGrafter"/>
</dbReference>
<gene>
    <name evidence="6" type="ORF">WR25_07191</name>
</gene>
<dbReference type="PANTHER" id="PTHR11040">
    <property type="entry name" value="ZINC/IRON TRANSPORTER"/>
    <property type="match status" value="1"/>
</dbReference>
<organism evidence="6 7">
    <name type="scientific">Diploscapter pachys</name>
    <dbReference type="NCBI Taxonomy" id="2018661"/>
    <lineage>
        <taxon>Eukaryota</taxon>
        <taxon>Metazoa</taxon>
        <taxon>Ecdysozoa</taxon>
        <taxon>Nematoda</taxon>
        <taxon>Chromadorea</taxon>
        <taxon>Rhabditida</taxon>
        <taxon>Rhabditina</taxon>
        <taxon>Rhabditomorpha</taxon>
        <taxon>Rhabditoidea</taxon>
        <taxon>Rhabditidae</taxon>
        <taxon>Diploscapter</taxon>
    </lineage>
</organism>
<name>A0A2A2LMR3_9BILA</name>
<protein>
    <recommendedName>
        <fullName evidence="8">Zinc/iron permease</fullName>
    </recommendedName>
</protein>
<feature type="transmembrane region" description="Helical" evidence="5">
    <location>
        <begin position="302"/>
        <end position="321"/>
    </location>
</feature>
<comment type="caution">
    <text evidence="6">The sequence shown here is derived from an EMBL/GenBank/DDBJ whole genome shotgun (WGS) entry which is preliminary data.</text>
</comment>
<keyword evidence="2 5" id="KW-0812">Transmembrane</keyword>
<keyword evidence="4 5" id="KW-0472">Membrane</keyword>
<evidence type="ECO:0000313" key="6">
    <source>
        <dbReference type="EMBL" id="PAV87523.1"/>
    </source>
</evidence>
<dbReference type="Proteomes" id="UP000218231">
    <property type="component" value="Unassembled WGS sequence"/>
</dbReference>
<keyword evidence="7" id="KW-1185">Reference proteome</keyword>
<evidence type="ECO:0000256" key="2">
    <source>
        <dbReference type="ARBA" id="ARBA00022692"/>
    </source>
</evidence>
<proteinExistence type="predicted"/>
<evidence type="ECO:0000313" key="7">
    <source>
        <dbReference type="Proteomes" id="UP000218231"/>
    </source>
</evidence>
<feature type="transmembrane region" description="Helical" evidence="5">
    <location>
        <begin position="6"/>
        <end position="32"/>
    </location>
</feature>